<feature type="region of interest" description="Disordered" evidence="2">
    <location>
        <begin position="254"/>
        <end position="611"/>
    </location>
</feature>
<feature type="region of interest" description="Disordered" evidence="2">
    <location>
        <begin position="682"/>
        <end position="755"/>
    </location>
</feature>
<feature type="compositionally biased region" description="Polar residues" evidence="2">
    <location>
        <begin position="489"/>
        <end position="505"/>
    </location>
</feature>
<feature type="transmembrane region" description="Helical" evidence="3">
    <location>
        <begin position="873"/>
        <end position="893"/>
    </location>
</feature>
<dbReference type="EMBL" id="LR865375">
    <property type="protein sequence ID" value="CAD2099699.1"/>
    <property type="molecule type" value="Genomic_DNA"/>
</dbReference>
<feature type="compositionally biased region" description="Polar residues" evidence="2">
    <location>
        <begin position="701"/>
        <end position="714"/>
    </location>
</feature>
<dbReference type="Proteomes" id="UP000515308">
    <property type="component" value="Chromosome PVLDE_13"/>
</dbReference>
<feature type="compositionally biased region" description="Polar residues" evidence="2">
    <location>
        <begin position="340"/>
        <end position="353"/>
    </location>
</feature>
<dbReference type="AlphaFoldDB" id="A0A6V7SKM2"/>
<feature type="compositionally biased region" description="Polar residues" evidence="2">
    <location>
        <begin position="531"/>
        <end position="556"/>
    </location>
</feature>
<feature type="compositionally biased region" description="Low complexity" evidence="2">
    <location>
        <begin position="468"/>
        <end position="478"/>
    </location>
</feature>
<dbReference type="InterPro" id="IPR006477">
    <property type="entry name" value="Yir_bir_cir"/>
</dbReference>
<organism evidence="4 5">
    <name type="scientific">Plasmodium vinckei lentum</name>
    <dbReference type="NCBI Taxonomy" id="138297"/>
    <lineage>
        <taxon>Eukaryota</taxon>
        <taxon>Sar</taxon>
        <taxon>Alveolata</taxon>
        <taxon>Apicomplexa</taxon>
        <taxon>Aconoidasida</taxon>
        <taxon>Haemosporida</taxon>
        <taxon>Plasmodiidae</taxon>
        <taxon>Plasmodium</taxon>
        <taxon>Plasmodium (Vinckeia)</taxon>
    </lineage>
</organism>
<evidence type="ECO:0000313" key="5">
    <source>
        <dbReference type="Proteomes" id="UP000515308"/>
    </source>
</evidence>
<evidence type="ECO:0000313" key="4">
    <source>
        <dbReference type="EMBL" id="CAD2099699.1"/>
    </source>
</evidence>
<sequence>MDTKTCELFLKVDVLFDDGEPNLAKINKQFGKFMRDCPYDKASAGYKCQTGLEGIKGLCSHLLAELFKRSKRAQKRENDHSQYVEYVMMWLGYRLFQTESYSSSTLIDFYNNYLMKSYILNDYSDLIMKRKHLKDADLYYMNRFYQLVQQICYITLVYSKNISNVHGIKNDSTIFYNMYTRLYNDINECDSYLNLLNNLKTQYENLRKSLINNSRSSRRFLKGALITNFKDLPATKKKKKTTTIGFDCETCKKVSSNAKKKPSKPAPKAQEPAIPKPPTSTPTATQLTLQPQPQQAEQQPSPVSPEKPEKSKIPASPSSESSQREKQPPLPPPEQPPASIETNQKGSPDSQDVPNAAGDQLSNQENTPKGSDSDQHNLASKTKEQGDGTVDKPKQSQDAQQETSSPKHGNSSSGSENSDSLRNSDPKLPTNELKKQQSQSDSTHQPEKKEPSQPESKNGTESKNTQAEGSSHSSGEGNSKTESKGLESSKPNTGDETDDTGSSRTGSKHLDGGSSDQGSGNSTEDKKGPQIDQTNQLQTSGTNKEGSNGDQGNTNNDPLKGGGEQGGQDDQKSQGGPGDSGTGPGSDQNPKDSDPGEKGSQNIPGDPFNTGPFAFKIISKGMEQLNNAFKFYEEKKEQLTKAKDTIKNLYNTSVSNIKNYFEKSIDFFSSIIDNVNSDSKQVDIPTNLDSNQPESKDTGNKLPTSNDSPPSQENSHQKDSPPKISLLPSSMEQTQTQQSPQDPSGNKNSDQIDQGGLQKSMENQGVKTENSGTEIKGNGTGIGDILLKKYKTIGISIIVLLISITLAIMYKYLSSGWRKELKKKKNMKKVISSIGGKRQVQIIINSSSQKRQTKKSINSVYGGKFPLLNVYKLMQADPVPFINLFFLLIFFVYKRKDNSLE</sequence>
<dbReference type="Pfam" id="PF06022">
    <property type="entry name" value="Cir_Bir_Yir"/>
    <property type="match status" value="1"/>
</dbReference>
<evidence type="ECO:0000256" key="1">
    <source>
        <dbReference type="SAM" id="Coils"/>
    </source>
</evidence>
<feature type="compositionally biased region" description="Low complexity" evidence="2">
    <location>
        <begin position="404"/>
        <end position="423"/>
    </location>
</feature>
<feature type="compositionally biased region" description="Gly residues" evidence="2">
    <location>
        <begin position="575"/>
        <end position="584"/>
    </location>
</feature>
<proteinExistence type="predicted"/>
<protein>
    <submittedName>
        <fullName evidence="4">PIR protein CIR protein</fullName>
    </submittedName>
</protein>
<name>A0A6V7SKM2_PLAVN</name>
<gene>
    <name evidence="4" type="ORF">PVLDE_1300470</name>
</gene>
<dbReference type="VEuPathDB" id="PlasmoDB:PVLDE_1300470"/>
<feature type="transmembrane region" description="Helical" evidence="3">
    <location>
        <begin position="793"/>
        <end position="813"/>
    </location>
</feature>
<feature type="compositionally biased region" description="Low complexity" evidence="2">
    <location>
        <begin position="733"/>
        <end position="744"/>
    </location>
</feature>
<evidence type="ECO:0000256" key="3">
    <source>
        <dbReference type="SAM" id="Phobius"/>
    </source>
</evidence>
<evidence type="ECO:0000256" key="2">
    <source>
        <dbReference type="SAM" id="MobiDB-lite"/>
    </source>
</evidence>
<keyword evidence="3" id="KW-0472">Membrane</keyword>
<feature type="compositionally biased region" description="Low complexity" evidence="2">
    <location>
        <begin position="512"/>
        <end position="522"/>
    </location>
</feature>
<accession>A0A6V7SKM2</accession>
<feature type="compositionally biased region" description="Polar residues" evidence="2">
    <location>
        <begin position="453"/>
        <end position="467"/>
    </location>
</feature>
<feature type="compositionally biased region" description="Basic and acidic residues" evidence="2">
    <location>
        <begin position="371"/>
        <end position="395"/>
    </location>
</feature>
<keyword evidence="1" id="KW-0175">Coiled coil</keyword>
<feature type="coiled-coil region" evidence="1">
    <location>
        <begin position="622"/>
        <end position="652"/>
    </location>
</feature>
<feature type="compositionally biased region" description="Low complexity" evidence="2">
    <location>
        <begin position="281"/>
        <end position="301"/>
    </location>
</feature>
<keyword evidence="3" id="KW-1133">Transmembrane helix</keyword>
<keyword evidence="3" id="KW-0812">Transmembrane</keyword>
<reference evidence="4 5" key="1">
    <citation type="submission" date="2020-08" db="EMBL/GenBank/DDBJ databases">
        <authorList>
            <person name="Ramaprasad A."/>
        </authorList>
    </citation>
    <scope>NUCLEOTIDE SEQUENCE [LARGE SCALE GENOMIC DNA]</scope>
</reference>
<feature type="compositionally biased region" description="Polar residues" evidence="2">
    <location>
        <begin position="360"/>
        <end position="370"/>
    </location>
</feature>